<feature type="compositionally biased region" description="Basic residues" evidence="4">
    <location>
        <begin position="1120"/>
        <end position="1135"/>
    </location>
</feature>
<evidence type="ECO:0008006" key="7">
    <source>
        <dbReference type="Google" id="ProtNLM"/>
    </source>
</evidence>
<keyword evidence="3" id="KW-0539">Nucleus</keyword>
<dbReference type="InterPro" id="IPR016024">
    <property type="entry name" value="ARM-type_fold"/>
</dbReference>
<feature type="compositionally biased region" description="Acidic residues" evidence="4">
    <location>
        <begin position="709"/>
        <end position="727"/>
    </location>
</feature>
<proteinExistence type="inferred from homology"/>
<accession>A0A834JGX5</accession>
<dbReference type="PANTHER" id="PTHR13213:SF2">
    <property type="entry name" value="MYB-BINDING PROTEIN 1A"/>
    <property type="match status" value="1"/>
</dbReference>
<feature type="region of interest" description="Disordered" evidence="4">
    <location>
        <begin position="671"/>
        <end position="728"/>
    </location>
</feature>
<evidence type="ECO:0000256" key="4">
    <source>
        <dbReference type="SAM" id="MobiDB-lite"/>
    </source>
</evidence>
<gene>
    <name evidence="5" type="ORF">HZH66_010900</name>
</gene>
<sequence>MALESTHMAQDVSRDLKLRSVEKMNSTTLDCFTKLINKNESVRCDGGVTLLRHLHEHDSDIHDNKEHKYAMTRLIRGLGSSKLYAKKGFYSTLTTFLTMHPNTSVDTILVTMDTELHPVNSNTKSEKADIYMGRILTSGALIRSKLLLGSTTDIQSKVVEILLNAGKQRSYLSFVSISFLIEFINQLDTNSIRTSIWPFIEKEFGKPWAEQTLDTFYTLLIIRDKYPVLVNQDFLKKYLGSDDIITKESIENIIKILTDLPRIVSCHHPVFTLFCEKLAATDFVTDFWIGIDRKFQKPSKTDEHVAIEILRLLLIHITDKTVLPSLLSSHFLQHMLKKCSNLKRNNNDEVVVAFKELLNLLVTSVKDIKTKIQINVLKKLILYPGDLMIEKKTGTKVVQVITGNLNADGVKKLSSLYRNVIENEIPKERENLKTESWTNAERIYAAQLLTRLISHPATLPDQEWRLNQLKFLFVYGLCEVPNVGVELAPHFKDSFYRALDHKLPKLNDLRNMLSALVHYLNSELDSKNIKVRIPLSNESAEAWKKVIYLIEKLENNPNAKAIPIFHTMYLHMGLQLFSDSDMAIMSINELQSCYERVTKKLKSNKQLHNKKVEEEPEWVEVVVDLLLSLLSKNNHLMRSLVTCVFPHICPYITTASVYQILSVLDIKRDSNPLSIEGEDNEESSDSDEDNDIDNDNNIKEDNAEVTTDSSDESDMDSDTALENEDETVTDRLRVAVSQALGGINLDNNDEDVDVDKIDEAEGKRLDESLAAAFKILRENRRGQSKKQEKSAQALTHFRARVTDLLEVYLECNPAMAVALDMLVPLFALLEFCIKDPHQKPLENRVRACLKKLSTIKKFKDTEGVDNELLTIILKTLIEKGERSASVCQEMGDKLAECCAFLIRCVQYVGLPDDTFVEIYKTNLTAFFKKRDCVLPAILFKSILQLSWEGNWQLAPLLVEYAFDNTIRSYRRGQALEFLTIFYRNNRLLRSESTKNKKRIQTEKMLYKNSINTLQDLCDANECKDEKSTLDQNEIWKWESIGEKLVKYRTRAILSKDARSAYNKLASQIGISLSWPAKKKDTNSISKVNGQTTTTVEEEDVDEDVMEVDEKNGTEMTKAELKKKKKNKSKQKKKQLLKKESRELRLKTMSEGLDVFQFSSMHISNGTSEPDSMKDDVVSVEETNGTSNHKRVLTENVDVTNISKRKKRSRN</sequence>
<evidence type="ECO:0000256" key="2">
    <source>
        <dbReference type="ARBA" id="ARBA00006809"/>
    </source>
</evidence>
<reference evidence="5" key="1">
    <citation type="journal article" date="2020" name="G3 (Bethesda)">
        <title>High-Quality Assemblies for Three Invasive Social Wasps from the &lt;i&gt;Vespula&lt;/i&gt; Genus.</title>
        <authorList>
            <person name="Harrop T.W.R."/>
            <person name="Guhlin J."/>
            <person name="McLaughlin G.M."/>
            <person name="Permina E."/>
            <person name="Stockwell P."/>
            <person name="Gilligan J."/>
            <person name="Le Lec M.F."/>
            <person name="Gruber M.A.M."/>
            <person name="Quinn O."/>
            <person name="Lovegrove M."/>
            <person name="Duncan E.J."/>
            <person name="Remnant E.J."/>
            <person name="Van Eeckhoven J."/>
            <person name="Graham B."/>
            <person name="Knapp R.A."/>
            <person name="Langford K.W."/>
            <person name="Kronenberg Z."/>
            <person name="Press M.O."/>
            <person name="Eacker S.M."/>
            <person name="Wilson-Rankin E.E."/>
            <person name="Purcell J."/>
            <person name="Lester P.J."/>
            <person name="Dearden P.K."/>
        </authorList>
    </citation>
    <scope>NUCLEOTIDE SEQUENCE</scope>
    <source>
        <strain evidence="5">Marl-1</strain>
    </source>
</reference>
<dbReference type="AlphaFoldDB" id="A0A834JGX5"/>
<comment type="subcellular location">
    <subcellularLocation>
        <location evidence="1">Nucleus</location>
    </subcellularLocation>
</comment>
<dbReference type="SUPFAM" id="SSF48371">
    <property type="entry name" value="ARM repeat"/>
    <property type="match status" value="1"/>
</dbReference>
<dbReference type="EMBL" id="JACSEA010000012">
    <property type="protein sequence ID" value="KAF7388133.1"/>
    <property type="molecule type" value="Genomic_DNA"/>
</dbReference>
<evidence type="ECO:0000256" key="1">
    <source>
        <dbReference type="ARBA" id="ARBA00004123"/>
    </source>
</evidence>
<dbReference type="PANTHER" id="PTHR13213">
    <property type="entry name" value="MYB-BINDING PROTEIN 1A FAMILY MEMBER"/>
    <property type="match status" value="1"/>
</dbReference>
<dbReference type="InterPro" id="IPR007015">
    <property type="entry name" value="DNA_pol_V/MYBBP1A"/>
</dbReference>
<feature type="compositionally biased region" description="Acidic residues" evidence="4">
    <location>
        <begin position="676"/>
        <end position="694"/>
    </location>
</feature>
<dbReference type="Pfam" id="PF04931">
    <property type="entry name" value="DNA_pol_phi"/>
    <property type="match status" value="1"/>
</dbReference>
<dbReference type="Proteomes" id="UP000614350">
    <property type="component" value="Unassembled WGS sequence"/>
</dbReference>
<dbReference type="GO" id="GO:0005730">
    <property type="term" value="C:nucleolus"/>
    <property type="evidence" value="ECO:0007669"/>
    <property type="project" value="InterPro"/>
</dbReference>
<feature type="region of interest" description="Disordered" evidence="4">
    <location>
        <begin position="1116"/>
        <end position="1137"/>
    </location>
</feature>
<dbReference type="GO" id="GO:0003723">
    <property type="term" value="F:RNA binding"/>
    <property type="evidence" value="ECO:0007669"/>
    <property type="project" value="TreeGrafter"/>
</dbReference>
<evidence type="ECO:0000313" key="5">
    <source>
        <dbReference type="EMBL" id="KAF7388133.1"/>
    </source>
</evidence>
<dbReference type="GO" id="GO:0003714">
    <property type="term" value="F:transcription corepressor activity"/>
    <property type="evidence" value="ECO:0007669"/>
    <property type="project" value="TreeGrafter"/>
</dbReference>
<dbReference type="GO" id="GO:0043565">
    <property type="term" value="F:sequence-specific DNA binding"/>
    <property type="evidence" value="ECO:0007669"/>
    <property type="project" value="TreeGrafter"/>
</dbReference>
<feature type="region of interest" description="Disordered" evidence="4">
    <location>
        <begin position="1163"/>
        <end position="1210"/>
    </location>
</feature>
<evidence type="ECO:0000313" key="6">
    <source>
        <dbReference type="Proteomes" id="UP000614350"/>
    </source>
</evidence>
<keyword evidence="6" id="KW-1185">Reference proteome</keyword>
<evidence type="ECO:0000256" key="3">
    <source>
        <dbReference type="ARBA" id="ARBA00023242"/>
    </source>
</evidence>
<name>A0A834JGX5_VESVU</name>
<comment type="similarity">
    <text evidence="2">Belongs to the MYBBP1A family.</text>
</comment>
<protein>
    <recommendedName>
        <fullName evidence="7">Myb-binding protein 1A</fullName>
    </recommendedName>
</protein>
<comment type="caution">
    <text evidence="5">The sequence shown here is derived from an EMBL/GenBank/DDBJ whole genome shotgun (WGS) entry which is preliminary data.</text>
</comment>
<organism evidence="5 6">
    <name type="scientific">Vespula vulgaris</name>
    <name type="common">Yellow jacket</name>
    <name type="synonym">Wasp</name>
    <dbReference type="NCBI Taxonomy" id="7454"/>
    <lineage>
        <taxon>Eukaryota</taxon>
        <taxon>Metazoa</taxon>
        <taxon>Ecdysozoa</taxon>
        <taxon>Arthropoda</taxon>
        <taxon>Hexapoda</taxon>
        <taxon>Insecta</taxon>
        <taxon>Pterygota</taxon>
        <taxon>Neoptera</taxon>
        <taxon>Endopterygota</taxon>
        <taxon>Hymenoptera</taxon>
        <taxon>Apocrita</taxon>
        <taxon>Aculeata</taxon>
        <taxon>Vespoidea</taxon>
        <taxon>Vespidae</taxon>
        <taxon>Vespinae</taxon>
        <taxon>Vespula</taxon>
    </lineage>
</organism>